<evidence type="ECO:0000256" key="2">
    <source>
        <dbReference type="ARBA" id="ARBA00023284"/>
    </source>
</evidence>
<evidence type="ECO:0000313" key="4">
    <source>
        <dbReference type="EMBL" id="VTS18393.1"/>
    </source>
</evidence>
<proteinExistence type="inferred from homology"/>
<dbReference type="NCBIfam" id="TIGR01617">
    <property type="entry name" value="arsC_related"/>
    <property type="match status" value="1"/>
</dbReference>
<dbReference type="PROSITE" id="PS51353">
    <property type="entry name" value="ARSC"/>
    <property type="match status" value="1"/>
</dbReference>
<reference evidence="4 5" key="1">
    <citation type="submission" date="2019-05" db="EMBL/GenBank/DDBJ databases">
        <authorList>
            <consortium name="Pathogen Informatics"/>
        </authorList>
    </citation>
    <scope>NUCLEOTIDE SEQUENCE [LARGE SCALE GENOMIC DNA]</scope>
    <source>
        <strain evidence="4 5">NCTC5386</strain>
    </source>
</reference>
<keyword evidence="1" id="KW-1015">Disulfide bond</keyword>
<name>A0A4U9XX39_9STRE</name>
<dbReference type="PANTHER" id="PTHR30041">
    <property type="entry name" value="ARSENATE REDUCTASE"/>
    <property type="match status" value="1"/>
</dbReference>
<dbReference type="InterPro" id="IPR006660">
    <property type="entry name" value="Arsenate_reductase-like"/>
</dbReference>
<protein>
    <submittedName>
        <fullName evidence="4">ArsC family protein</fullName>
    </submittedName>
</protein>
<accession>A0A4U9XX39</accession>
<dbReference type="InterPro" id="IPR036249">
    <property type="entry name" value="Thioredoxin-like_sf"/>
</dbReference>
<dbReference type="PANTHER" id="PTHR30041:SF8">
    <property type="entry name" value="PROTEIN YFFB"/>
    <property type="match status" value="1"/>
</dbReference>
<dbReference type="CDD" id="cd03036">
    <property type="entry name" value="ArsC_like"/>
    <property type="match status" value="1"/>
</dbReference>
<gene>
    <name evidence="4" type="primary">spxA_2</name>
    <name evidence="4" type="ORF">NCTC5386_01633</name>
</gene>
<dbReference type="InterPro" id="IPR006504">
    <property type="entry name" value="Tscrpt_reg_Spx/MgsR"/>
</dbReference>
<dbReference type="PROSITE" id="PS51354">
    <property type="entry name" value="GLUTAREDOXIN_2"/>
    <property type="match status" value="1"/>
</dbReference>
<sequence>MYTFYEYPKCSTCRKAKADLKQYLSDFETVDIKSNPPKAELLKQWMENSGFTMKNFFNTSGHSYRELGLKDKIDHLSLEEAAQLLSQDGMLIKRPILVKGDTVLQIGARRSYERFFK</sequence>
<dbReference type="EMBL" id="CABEHT010000001">
    <property type="protein sequence ID" value="VTS18393.1"/>
    <property type="molecule type" value="Genomic_DNA"/>
</dbReference>
<dbReference type="Pfam" id="PF03960">
    <property type="entry name" value="ArsC"/>
    <property type="match status" value="1"/>
</dbReference>
<evidence type="ECO:0000256" key="1">
    <source>
        <dbReference type="ARBA" id="ARBA00023157"/>
    </source>
</evidence>
<dbReference type="Proteomes" id="UP000394068">
    <property type="component" value="Unassembled WGS sequence"/>
</dbReference>
<evidence type="ECO:0000313" key="5">
    <source>
        <dbReference type="Proteomes" id="UP000394068"/>
    </source>
</evidence>
<dbReference type="Gene3D" id="3.40.30.10">
    <property type="entry name" value="Glutaredoxin"/>
    <property type="match status" value="1"/>
</dbReference>
<comment type="similarity">
    <text evidence="3">Belongs to the ArsC family.</text>
</comment>
<dbReference type="SUPFAM" id="SSF52833">
    <property type="entry name" value="Thioredoxin-like"/>
    <property type="match status" value="1"/>
</dbReference>
<evidence type="ECO:0000256" key="3">
    <source>
        <dbReference type="PROSITE-ProRule" id="PRU01282"/>
    </source>
</evidence>
<dbReference type="RefSeq" id="WP_077322508.1">
    <property type="nucleotide sequence ID" value="NZ_CABEHT010000001.1"/>
</dbReference>
<organism evidence="4 5">
    <name type="scientific">Streptococcus pseudoporcinus</name>
    <dbReference type="NCBI Taxonomy" id="361101"/>
    <lineage>
        <taxon>Bacteria</taxon>
        <taxon>Bacillati</taxon>
        <taxon>Bacillota</taxon>
        <taxon>Bacilli</taxon>
        <taxon>Lactobacillales</taxon>
        <taxon>Streptococcaceae</taxon>
        <taxon>Streptococcus</taxon>
    </lineage>
</organism>
<keyword evidence="2" id="KW-0676">Redox-active center</keyword>
<dbReference type="AlphaFoldDB" id="A0A4U9XX39"/>